<dbReference type="SUPFAM" id="SSF55811">
    <property type="entry name" value="Nudix"/>
    <property type="match status" value="1"/>
</dbReference>
<dbReference type="NCBIfam" id="NF008132">
    <property type="entry name" value="PRK10880.1"/>
    <property type="match status" value="1"/>
</dbReference>
<dbReference type="CDD" id="cd00056">
    <property type="entry name" value="ENDO3c"/>
    <property type="match status" value="1"/>
</dbReference>
<dbReference type="GO" id="GO:0046872">
    <property type="term" value="F:metal ion binding"/>
    <property type="evidence" value="ECO:0007669"/>
    <property type="project" value="UniProtKB-KW"/>
</dbReference>
<keyword evidence="10" id="KW-0408">Iron</keyword>
<comment type="catalytic activity">
    <reaction evidence="1">
        <text>Hydrolyzes free adenine bases from 7,8-dihydro-8-oxoguanine:adenine mismatched double-stranded DNA, leaving an apurinic site.</text>
        <dbReference type="EC" id="3.2.2.31"/>
    </reaction>
</comment>
<accession>A0A3B0YNW3</accession>
<evidence type="ECO:0000256" key="1">
    <source>
        <dbReference type="ARBA" id="ARBA00000843"/>
    </source>
</evidence>
<dbReference type="Gene3D" id="1.10.340.30">
    <property type="entry name" value="Hypothetical protein, domain 2"/>
    <property type="match status" value="1"/>
</dbReference>
<evidence type="ECO:0000256" key="10">
    <source>
        <dbReference type="ARBA" id="ARBA00023004"/>
    </source>
</evidence>
<dbReference type="FunFam" id="1.10.340.30:FF:000002">
    <property type="entry name" value="Adenine DNA glycosylase"/>
    <property type="match status" value="1"/>
</dbReference>
<sequence>MAGVGTGFAERVLTWFEHHGRKDLPWQQQPTPYRVWVSEIMLQQTRVKTVIPYYQQFISRFPDISSLTDAALDDVLHHWSGLGYYARARNLHKAARQICDIHNGTFPEQFEQVEALPGIGRSTAGAVLSLACGQRHAILDGNVKRVLARYHAVHGWPGNSAVLRELWLLAEQATPSQDVAAYNQAMMDLGATVCRRGMPDCECCPLQEDCMASQQGIQRSLPSSRPRKVLPVHKVRMLLLQDAQRAIWLQQRPPSGIWGGLWSFPEFEDISAVQGWLDERSLNVDVQEWDVVRHTFSHFHLEITPCFARQKSPAFSVMDGDEGVWYNTGQPGALGLPAPIQRLLQKLQTSD</sequence>
<evidence type="ECO:0000256" key="8">
    <source>
        <dbReference type="ARBA" id="ARBA00022763"/>
    </source>
</evidence>
<dbReference type="Gene3D" id="1.10.1670.10">
    <property type="entry name" value="Helix-hairpin-Helix base-excision DNA repair enzymes (C-terminal)"/>
    <property type="match status" value="1"/>
</dbReference>
<dbReference type="PANTHER" id="PTHR42944:SF1">
    <property type="entry name" value="ADENINE DNA GLYCOSYLASE"/>
    <property type="match status" value="1"/>
</dbReference>
<dbReference type="InterPro" id="IPR003265">
    <property type="entry name" value="HhH-GPD_domain"/>
</dbReference>
<dbReference type="EMBL" id="UOFN01000054">
    <property type="protein sequence ID" value="VAW76029.1"/>
    <property type="molecule type" value="Genomic_DNA"/>
</dbReference>
<keyword evidence="13 15" id="KW-0326">Glycosidase</keyword>
<keyword evidence="9 15" id="KW-0378">Hydrolase</keyword>
<keyword evidence="7" id="KW-0479">Metal-binding</keyword>
<dbReference type="GO" id="GO:0034039">
    <property type="term" value="F:8-oxo-7,8-dihydroguanine DNA N-glycosylase activity"/>
    <property type="evidence" value="ECO:0007669"/>
    <property type="project" value="TreeGrafter"/>
</dbReference>
<dbReference type="Gene3D" id="3.90.79.10">
    <property type="entry name" value="Nucleoside Triphosphate Pyrophosphohydrolase"/>
    <property type="match status" value="1"/>
</dbReference>
<organism evidence="15">
    <name type="scientific">hydrothermal vent metagenome</name>
    <dbReference type="NCBI Taxonomy" id="652676"/>
    <lineage>
        <taxon>unclassified sequences</taxon>
        <taxon>metagenomes</taxon>
        <taxon>ecological metagenomes</taxon>
    </lineage>
</organism>
<feature type="domain" description="HhH-GPD" evidence="14">
    <location>
        <begin position="41"/>
        <end position="192"/>
    </location>
</feature>
<dbReference type="GO" id="GO:0006284">
    <property type="term" value="P:base-excision repair"/>
    <property type="evidence" value="ECO:0007669"/>
    <property type="project" value="InterPro"/>
</dbReference>
<dbReference type="NCBIfam" id="TIGR01084">
    <property type="entry name" value="mutY"/>
    <property type="match status" value="1"/>
</dbReference>
<evidence type="ECO:0000256" key="7">
    <source>
        <dbReference type="ARBA" id="ARBA00022723"/>
    </source>
</evidence>
<dbReference type="SUPFAM" id="SSF48150">
    <property type="entry name" value="DNA-glycosylase"/>
    <property type="match status" value="1"/>
</dbReference>
<dbReference type="PANTHER" id="PTHR42944">
    <property type="entry name" value="ADENINE DNA GLYCOSYLASE"/>
    <property type="match status" value="1"/>
</dbReference>
<dbReference type="GO" id="GO:0032357">
    <property type="term" value="F:oxidized purine DNA binding"/>
    <property type="evidence" value="ECO:0007669"/>
    <property type="project" value="TreeGrafter"/>
</dbReference>
<evidence type="ECO:0000256" key="5">
    <source>
        <dbReference type="ARBA" id="ARBA00022023"/>
    </source>
</evidence>
<evidence type="ECO:0000259" key="14">
    <source>
        <dbReference type="SMART" id="SM00478"/>
    </source>
</evidence>
<comment type="similarity">
    <text evidence="3">Belongs to the Nth/MutY family.</text>
</comment>
<protein>
    <recommendedName>
        <fullName evidence="5">Adenine DNA glycosylase</fullName>
        <ecNumber evidence="4">3.2.2.31</ecNumber>
    </recommendedName>
</protein>
<dbReference type="GO" id="GO:0035485">
    <property type="term" value="F:adenine/guanine mispair binding"/>
    <property type="evidence" value="ECO:0007669"/>
    <property type="project" value="TreeGrafter"/>
</dbReference>
<reference evidence="15" key="1">
    <citation type="submission" date="2018-06" db="EMBL/GenBank/DDBJ databases">
        <authorList>
            <person name="Zhirakovskaya E."/>
        </authorList>
    </citation>
    <scope>NUCLEOTIDE SEQUENCE</scope>
</reference>
<dbReference type="InterPro" id="IPR005760">
    <property type="entry name" value="A/G_AdeGlyc_MutY"/>
</dbReference>
<dbReference type="InterPro" id="IPR029119">
    <property type="entry name" value="MutY_C"/>
</dbReference>
<dbReference type="SMART" id="SM00478">
    <property type="entry name" value="ENDO3c"/>
    <property type="match status" value="1"/>
</dbReference>
<dbReference type="InterPro" id="IPR023170">
    <property type="entry name" value="HhH_base_excis_C"/>
</dbReference>
<dbReference type="InterPro" id="IPR011257">
    <property type="entry name" value="DNA_glycosylase"/>
</dbReference>
<evidence type="ECO:0000256" key="2">
    <source>
        <dbReference type="ARBA" id="ARBA00001966"/>
    </source>
</evidence>
<dbReference type="Pfam" id="PF00730">
    <property type="entry name" value="HhH-GPD"/>
    <property type="match status" value="1"/>
</dbReference>
<keyword evidence="12" id="KW-0234">DNA repair</keyword>
<evidence type="ECO:0000256" key="13">
    <source>
        <dbReference type="ARBA" id="ARBA00023295"/>
    </source>
</evidence>
<dbReference type="Pfam" id="PF14815">
    <property type="entry name" value="NUDIX_4"/>
    <property type="match status" value="1"/>
</dbReference>
<gene>
    <name evidence="15" type="ORF">MNBD_GAMMA15-2094</name>
</gene>
<evidence type="ECO:0000256" key="3">
    <source>
        <dbReference type="ARBA" id="ARBA00008343"/>
    </source>
</evidence>
<dbReference type="GO" id="GO:0006298">
    <property type="term" value="P:mismatch repair"/>
    <property type="evidence" value="ECO:0007669"/>
    <property type="project" value="TreeGrafter"/>
</dbReference>
<dbReference type="EC" id="3.2.2.31" evidence="4"/>
<proteinExistence type="inferred from homology"/>
<evidence type="ECO:0000256" key="9">
    <source>
        <dbReference type="ARBA" id="ARBA00022801"/>
    </source>
</evidence>
<evidence type="ECO:0000256" key="6">
    <source>
        <dbReference type="ARBA" id="ARBA00022485"/>
    </source>
</evidence>
<dbReference type="InterPro" id="IPR044298">
    <property type="entry name" value="MIG/MutY"/>
</dbReference>
<keyword evidence="11" id="KW-0411">Iron-sulfur</keyword>
<evidence type="ECO:0000256" key="11">
    <source>
        <dbReference type="ARBA" id="ARBA00023014"/>
    </source>
</evidence>
<dbReference type="CDD" id="cd03431">
    <property type="entry name" value="NUDIX_DNA_Glycosylase_C-MutY"/>
    <property type="match status" value="1"/>
</dbReference>
<keyword evidence="8" id="KW-0227">DNA damage</keyword>
<dbReference type="GO" id="GO:0051539">
    <property type="term" value="F:4 iron, 4 sulfur cluster binding"/>
    <property type="evidence" value="ECO:0007669"/>
    <property type="project" value="UniProtKB-KW"/>
</dbReference>
<dbReference type="GO" id="GO:0000701">
    <property type="term" value="F:purine-specific mismatch base pair DNA N-glycosylase activity"/>
    <property type="evidence" value="ECO:0007669"/>
    <property type="project" value="UniProtKB-EC"/>
</dbReference>
<dbReference type="InterPro" id="IPR015797">
    <property type="entry name" value="NUDIX_hydrolase-like_dom_sf"/>
</dbReference>
<dbReference type="AlphaFoldDB" id="A0A3B0YNW3"/>
<dbReference type="PROSITE" id="PS01155">
    <property type="entry name" value="ENDONUCLEASE_III_2"/>
    <property type="match status" value="1"/>
</dbReference>
<evidence type="ECO:0000313" key="15">
    <source>
        <dbReference type="EMBL" id="VAW76029.1"/>
    </source>
</evidence>
<dbReference type="InterPro" id="IPR004036">
    <property type="entry name" value="Endonuclease-III-like_CS2"/>
</dbReference>
<keyword evidence="6" id="KW-0004">4Fe-4S</keyword>
<name>A0A3B0YNW3_9ZZZZ</name>
<comment type="cofactor">
    <cofactor evidence="2">
        <name>[4Fe-4S] cluster</name>
        <dbReference type="ChEBI" id="CHEBI:49883"/>
    </cofactor>
</comment>
<evidence type="ECO:0000256" key="4">
    <source>
        <dbReference type="ARBA" id="ARBA00012045"/>
    </source>
</evidence>
<evidence type="ECO:0000256" key="12">
    <source>
        <dbReference type="ARBA" id="ARBA00023204"/>
    </source>
</evidence>